<dbReference type="AlphaFoldDB" id="A0A9Q1G5X6"/>
<comment type="caution">
    <text evidence="3">The sequence shown here is derived from an EMBL/GenBank/DDBJ whole genome shotgun (WGS) entry which is preliminary data.</text>
</comment>
<keyword evidence="4" id="KW-1185">Reference proteome</keyword>
<accession>A0A9Q1G5X6</accession>
<feature type="region of interest" description="Disordered" evidence="2">
    <location>
        <begin position="1"/>
        <end position="38"/>
    </location>
</feature>
<dbReference type="InterPro" id="IPR029247">
    <property type="entry name" value="FAM168A/MANI"/>
</dbReference>
<organism evidence="3 4">
    <name type="scientific">Synaphobranchus kaupii</name>
    <name type="common">Kaup's arrowtooth eel</name>
    <dbReference type="NCBI Taxonomy" id="118154"/>
    <lineage>
        <taxon>Eukaryota</taxon>
        <taxon>Metazoa</taxon>
        <taxon>Chordata</taxon>
        <taxon>Craniata</taxon>
        <taxon>Vertebrata</taxon>
        <taxon>Euteleostomi</taxon>
        <taxon>Actinopterygii</taxon>
        <taxon>Neopterygii</taxon>
        <taxon>Teleostei</taxon>
        <taxon>Anguilliformes</taxon>
        <taxon>Synaphobranchidae</taxon>
        <taxon>Synaphobranchus</taxon>
    </lineage>
</organism>
<evidence type="ECO:0000313" key="3">
    <source>
        <dbReference type="EMBL" id="KAJ8376073.1"/>
    </source>
</evidence>
<name>A0A9Q1G5X6_SYNKA</name>
<evidence type="ECO:0000256" key="1">
    <source>
        <dbReference type="ARBA" id="ARBA00005357"/>
    </source>
</evidence>
<gene>
    <name evidence="3" type="ORF">SKAU_G00066530</name>
</gene>
<dbReference type="EMBL" id="JAINUF010000002">
    <property type="protein sequence ID" value="KAJ8376073.1"/>
    <property type="molecule type" value="Genomic_DNA"/>
</dbReference>
<dbReference type="Pfam" id="PF14944">
    <property type="entry name" value="TCRP1"/>
    <property type="match status" value="1"/>
</dbReference>
<dbReference type="OrthoDB" id="9893817at2759"/>
<feature type="compositionally biased region" description="Basic and acidic residues" evidence="2">
    <location>
        <begin position="16"/>
        <end position="38"/>
    </location>
</feature>
<evidence type="ECO:0000256" key="2">
    <source>
        <dbReference type="SAM" id="MobiDB-lite"/>
    </source>
</evidence>
<evidence type="ECO:0000313" key="4">
    <source>
        <dbReference type="Proteomes" id="UP001152622"/>
    </source>
</evidence>
<protein>
    <submittedName>
        <fullName evidence="3">Uncharacterized protein</fullName>
    </submittedName>
</protein>
<dbReference type="Proteomes" id="UP001152622">
    <property type="component" value="Chromosome 2"/>
</dbReference>
<dbReference type="PANTHER" id="PTHR31844">
    <property type="entry name" value="MYELIN-ASSOCIATED NEURITE-OUTGROWTH INHIBITOR-RELATED"/>
    <property type="match status" value="1"/>
</dbReference>
<reference evidence="3" key="1">
    <citation type="journal article" date="2023" name="Science">
        <title>Genome structures resolve the early diversification of teleost fishes.</title>
        <authorList>
            <person name="Parey E."/>
            <person name="Louis A."/>
            <person name="Montfort J."/>
            <person name="Bouchez O."/>
            <person name="Roques C."/>
            <person name="Iampietro C."/>
            <person name="Lluch J."/>
            <person name="Castinel A."/>
            <person name="Donnadieu C."/>
            <person name="Desvignes T."/>
            <person name="Floi Bucao C."/>
            <person name="Jouanno E."/>
            <person name="Wen M."/>
            <person name="Mejri S."/>
            <person name="Dirks R."/>
            <person name="Jansen H."/>
            <person name="Henkel C."/>
            <person name="Chen W.J."/>
            <person name="Zahm M."/>
            <person name="Cabau C."/>
            <person name="Klopp C."/>
            <person name="Thompson A.W."/>
            <person name="Robinson-Rechavi M."/>
            <person name="Braasch I."/>
            <person name="Lecointre G."/>
            <person name="Bobe J."/>
            <person name="Postlethwait J.H."/>
            <person name="Berthelot C."/>
            <person name="Roest Crollius H."/>
            <person name="Guiguen Y."/>
        </authorList>
    </citation>
    <scope>NUCLEOTIDE SEQUENCE</scope>
    <source>
        <strain evidence="3">WJC10195</strain>
    </source>
</reference>
<sequence length="230" mass="25080">MSRVANRRIPTPPNHSRPDRRADAEEHQNHKGFLQDKKGYVRNCNNYSMNPAYSPTPSGVPYANPKGIGYPAGFPVGYATAAPAYSPNMYPGANAAFPTGYTPGTPYKMSCSPSTGAVPPYSSSPNPYQAAMYPVRSSYPQQNPYAQQQGAYYTQPLYAAPPHVIHHTTVVQPNGMPAAMDYYGNVSRDVVDDPLPDSSCPSPSRHPHLQTPWHASLQLCAVSVVSHWQC</sequence>
<comment type="similarity">
    <text evidence="1">Belongs to the FAM168 family.</text>
</comment>
<proteinExistence type="inferred from homology"/>